<organism evidence="1 2">
    <name type="scientific">Paenibacillus peoriae</name>
    <dbReference type="NCBI Taxonomy" id="59893"/>
    <lineage>
        <taxon>Bacteria</taxon>
        <taxon>Bacillati</taxon>
        <taxon>Bacillota</taxon>
        <taxon>Bacilli</taxon>
        <taxon>Bacillales</taxon>
        <taxon>Paenibacillaceae</taxon>
        <taxon>Paenibacillus</taxon>
    </lineage>
</organism>
<evidence type="ECO:0000313" key="1">
    <source>
        <dbReference type="EMBL" id="MDR6780719.1"/>
    </source>
</evidence>
<dbReference type="Proteomes" id="UP001266807">
    <property type="component" value="Unassembled WGS sequence"/>
</dbReference>
<protein>
    <submittedName>
        <fullName evidence="1">Uncharacterized protein</fullName>
    </submittedName>
</protein>
<reference evidence="1 2" key="1">
    <citation type="submission" date="2023-07" db="EMBL/GenBank/DDBJ databases">
        <title>Sorghum-associated microbial communities from plants grown in Nebraska, USA.</title>
        <authorList>
            <person name="Schachtman D."/>
        </authorList>
    </citation>
    <scope>NUCLEOTIDE SEQUENCE [LARGE SCALE GENOMIC DNA]</scope>
    <source>
        <strain evidence="1 2">BE143</strain>
    </source>
</reference>
<keyword evidence="2" id="KW-1185">Reference proteome</keyword>
<dbReference type="RefSeq" id="WP_264454148.1">
    <property type="nucleotide sequence ID" value="NZ_JAVDUG010000009.1"/>
</dbReference>
<accession>A0ABU1QM53</accession>
<evidence type="ECO:0000313" key="2">
    <source>
        <dbReference type="Proteomes" id="UP001266807"/>
    </source>
</evidence>
<comment type="caution">
    <text evidence="1">The sequence shown here is derived from an EMBL/GenBank/DDBJ whole genome shotgun (WGS) entry which is preliminary data.</text>
</comment>
<name>A0ABU1QM53_9BACL</name>
<gene>
    <name evidence="1" type="ORF">J2W98_005026</name>
</gene>
<sequence length="40" mass="4581">MNELIRNIDQSHFKARPGAVGGVYSEWLKLEISSRKMDGF</sequence>
<dbReference type="EMBL" id="JAVDUG010000009">
    <property type="protein sequence ID" value="MDR6780719.1"/>
    <property type="molecule type" value="Genomic_DNA"/>
</dbReference>
<proteinExistence type="predicted"/>